<dbReference type="Gene3D" id="3.90.1310.10">
    <property type="entry name" value="Penicillin-binding protein 2a (Domain 2)"/>
    <property type="match status" value="1"/>
</dbReference>
<dbReference type="GO" id="GO:0005886">
    <property type="term" value="C:plasma membrane"/>
    <property type="evidence" value="ECO:0007669"/>
    <property type="project" value="TreeGrafter"/>
</dbReference>
<evidence type="ECO:0000313" key="6">
    <source>
        <dbReference type="EMBL" id="PWH85871.1"/>
    </source>
</evidence>
<comment type="subcellular location">
    <subcellularLocation>
        <location evidence="1">Membrane</location>
    </subcellularLocation>
</comment>
<dbReference type="InterPro" id="IPR005311">
    <property type="entry name" value="PBP_dimer"/>
</dbReference>
<dbReference type="PROSITE" id="PS51178">
    <property type="entry name" value="PASTA"/>
    <property type="match status" value="1"/>
</dbReference>
<keyword evidence="2" id="KW-0645">Protease</keyword>
<keyword evidence="2" id="KW-0378">Hydrolase</keyword>
<dbReference type="SUPFAM" id="SSF56519">
    <property type="entry name" value="Penicillin binding protein dimerisation domain"/>
    <property type="match status" value="1"/>
</dbReference>
<dbReference type="InterPro" id="IPR036138">
    <property type="entry name" value="PBP_dimer_sf"/>
</dbReference>
<organism evidence="6 7">
    <name type="scientific">Brumimicrobium oceani</name>
    <dbReference type="NCBI Taxonomy" id="2100725"/>
    <lineage>
        <taxon>Bacteria</taxon>
        <taxon>Pseudomonadati</taxon>
        <taxon>Bacteroidota</taxon>
        <taxon>Flavobacteriia</taxon>
        <taxon>Flavobacteriales</taxon>
        <taxon>Crocinitomicaceae</taxon>
        <taxon>Brumimicrobium</taxon>
    </lineage>
</organism>
<keyword evidence="7" id="KW-1185">Reference proteome</keyword>
<dbReference type="EMBL" id="QFRJ01000004">
    <property type="protein sequence ID" value="PWH85871.1"/>
    <property type="molecule type" value="Genomic_DNA"/>
</dbReference>
<protein>
    <submittedName>
        <fullName evidence="6">Cell division protein</fullName>
    </submittedName>
</protein>
<accession>A0A2U2XDU9</accession>
<keyword evidence="4" id="KW-0812">Transmembrane</keyword>
<dbReference type="Proteomes" id="UP000245370">
    <property type="component" value="Unassembled WGS sequence"/>
</dbReference>
<feature type="domain" description="PASTA" evidence="5">
    <location>
        <begin position="641"/>
        <end position="700"/>
    </location>
</feature>
<dbReference type="Pfam" id="PF00905">
    <property type="entry name" value="Transpeptidase"/>
    <property type="match status" value="1"/>
</dbReference>
<dbReference type="SUPFAM" id="SSF56601">
    <property type="entry name" value="beta-lactamase/transpeptidase-like"/>
    <property type="match status" value="1"/>
</dbReference>
<evidence type="ECO:0000256" key="2">
    <source>
        <dbReference type="ARBA" id="ARBA00022645"/>
    </source>
</evidence>
<dbReference type="PANTHER" id="PTHR30627:SF1">
    <property type="entry name" value="PEPTIDOGLYCAN D,D-TRANSPEPTIDASE FTSI"/>
    <property type="match status" value="1"/>
</dbReference>
<dbReference type="Gene3D" id="3.40.710.10">
    <property type="entry name" value="DD-peptidase/beta-lactamase superfamily"/>
    <property type="match status" value="1"/>
</dbReference>
<dbReference type="GO" id="GO:0004180">
    <property type="term" value="F:carboxypeptidase activity"/>
    <property type="evidence" value="ECO:0007669"/>
    <property type="project" value="UniProtKB-KW"/>
</dbReference>
<keyword evidence="2" id="KW-0121">Carboxypeptidase</keyword>
<dbReference type="InterPro" id="IPR001460">
    <property type="entry name" value="PCN-bd_Tpept"/>
</dbReference>
<evidence type="ECO:0000256" key="3">
    <source>
        <dbReference type="ARBA" id="ARBA00023136"/>
    </source>
</evidence>
<keyword evidence="3 4" id="KW-0472">Membrane</keyword>
<dbReference type="GO" id="GO:0008658">
    <property type="term" value="F:penicillin binding"/>
    <property type="evidence" value="ECO:0007669"/>
    <property type="project" value="InterPro"/>
</dbReference>
<feature type="transmembrane region" description="Helical" evidence="4">
    <location>
        <begin position="12"/>
        <end position="34"/>
    </location>
</feature>
<gene>
    <name evidence="6" type="ORF">DIT68_07190</name>
</gene>
<dbReference type="GO" id="GO:0051301">
    <property type="term" value="P:cell division"/>
    <property type="evidence" value="ECO:0007669"/>
    <property type="project" value="UniProtKB-KW"/>
</dbReference>
<dbReference type="SUPFAM" id="SSF54184">
    <property type="entry name" value="Penicillin-binding protein 2x (pbp-2x), c-terminal domain"/>
    <property type="match status" value="1"/>
</dbReference>
<evidence type="ECO:0000259" key="5">
    <source>
        <dbReference type="PROSITE" id="PS51178"/>
    </source>
</evidence>
<dbReference type="Pfam" id="PF03717">
    <property type="entry name" value="PBP_dimer"/>
    <property type="match status" value="1"/>
</dbReference>
<name>A0A2U2XDU9_9FLAO</name>
<proteinExistence type="predicted"/>
<dbReference type="SMART" id="SM00740">
    <property type="entry name" value="PASTA"/>
    <property type="match status" value="1"/>
</dbReference>
<dbReference type="PANTHER" id="PTHR30627">
    <property type="entry name" value="PEPTIDOGLYCAN D,D-TRANSPEPTIDASE"/>
    <property type="match status" value="1"/>
</dbReference>
<dbReference type="InterPro" id="IPR050515">
    <property type="entry name" value="Beta-lactam/transpept"/>
</dbReference>
<keyword evidence="6" id="KW-0132">Cell division</keyword>
<dbReference type="RefSeq" id="WP_109359148.1">
    <property type="nucleotide sequence ID" value="NZ_QFRJ01000004.1"/>
</dbReference>
<keyword evidence="6" id="KW-0131">Cell cycle</keyword>
<comment type="caution">
    <text evidence="6">The sequence shown here is derived from an EMBL/GenBank/DDBJ whole genome shotgun (WGS) entry which is preliminary data.</text>
</comment>
<dbReference type="InterPro" id="IPR005543">
    <property type="entry name" value="PASTA_dom"/>
</dbReference>
<evidence type="ECO:0000313" key="7">
    <source>
        <dbReference type="Proteomes" id="UP000245370"/>
    </source>
</evidence>
<keyword evidence="4" id="KW-1133">Transmembrane helix</keyword>
<dbReference type="GO" id="GO:0071555">
    <property type="term" value="P:cell wall organization"/>
    <property type="evidence" value="ECO:0007669"/>
    <property type="project" value="TreeGrafter"/>
</dbReference>
<dbReference type="Pfam" id="PF03793">
    <property type="entry name" value="PASTA"/>
    <property type="match status" value="1"/>
</dbReference>
<dbReference type="AlphaFoldDB" id="A0A2U2XDU9"/>
<sequence length="701" mass="78328">MKLPKAVIIRTYLIYFLVVMAMLVVVFRTFSIIMDGRDNIFTTTSDKLQQRSAIVEPRRGEILDVHLNPLVTSVSFYDIYMDPLTVKEELWTKGIGGLSVGLAKIFKDKTAREYEEYLREARARKRRYVLIQKKVTNEVRKQLRELPIFEKGRYKGGIIDNNATIIRKRPNDDLLARTLGYVKSSERDTLFVGLEGAYNKYLAGQNGVVVEQKISHSWKPTGTIVREAINGYDVVTSIDKDIQEVAHTELENQLKNKGGRYGCVVVMDVKTGFVKAMVNLQKTSSGDYGEVYNHAIGTREVPGSTMKLASLMAALEDGKIKMTDTVNAVGRYEFYDRSLRDSRPYGYGKITIKEAFEQSSNVISKVIFNSYRSEPSRYLDRMQQFGLTSRTGINILGEVDPSFSMPGNSQWWGGSLAWMAIGYEFQLTPLELLAFYNAVANDGKYMKPQFVTKVINNRKVVEEFEPIVVREKISSQGTIDVMKEALEGVMINGTGKKLSSTFFKIAGKTGTAQIANRNKGYGAEGEKKYIASFAGFFPSDDPIYSCIVVIAAPTDDIYGASVSGTVFSAIANKVYASSYNYHKAVNEKPSIASVPYVQNGSRYDINTVLNRFDVKKEFKGNQSWVRTRTANGKAVSFSDYSVKKDRVPDVRGMGLSDAMYLLEKQGLIVNAEGYGTVVRQSLVAGSRSVPGGLIKLQLKQN</sequence>
<reference evidence="6 7" key="2">
    <citation type="submission" date="2018-05" db="EMBL/GenBank/DDBJ databases">
        <authorList>
            <person name="Lanie J.A."/>
            <person name="Ng W.-L."/>
            <person name="Kazmierczak K.M."/>
            <person name="Andrzejewski T.M."/>
            <person name="Davidsen T.M."/>
            <person name="Wayne K.J."/>
            <person name="Tettelin H."/>
            <person name="Glass J.I."/>
            <person name="Rusch D."/>
            <person name="Podicherti R."/>
            <person name="Tsui H.-C.T."/>
            <person name="Winkler M.E."/>
        </authorList>
    </citation>
    <scope>NUCLEOTIDE SEQUENCE [LARGE SCALE GENOMIC DNA]</scope>
    <source>
        <strain evidence="6 7">C305</strain>
    </source>
</reference>
<evidence type="ECO:0000256" key="1">
    <source>
        <dbReference type="ARBA" id="ARBA00004370"/>
    </source>
</evidence>
<dbReference type="CDD" id="cd06575">
    <property type="entry name" value="PASTA_Pbp2x-like_2"/>
    <property type="match status" value="1"/>
</dbReference>
<dbReference type="Gene3D" id="3.30.450.330">
    <property type="match status" value="1"/>
</dbReference>
<evidence type="ECO:0000256" key="4">
    <source>
        <dbReference type="SAM" id="Phobius"/>
    </source>
</evidence>
<dbReference type="InterPro" id="IPR012338">
    <property type="entry name" value="Beta-lactam/transpept-like"/>
</dbReference>
<dbReference type="OrthoDB" id="9804124at2"/>
<reference evidence="6 7" key="1">
    <citation type="submission" date="2018-05" db="EMBL/GenBank/DDBJ databases">
        <title>Brumimicrobium oceani sp. nov., isolated from coastal sediment.</title>
        <authorList>
            <person name="Kou Y."/>
        </authorList>
    </citation>
    <scope>NUCLEOTIDE SEQUENCE [LARGE SCALE GENOMIC DNA]</scope>
    <source>
        <strain evidence="6 7">C305</strain>
    </source>
</reference>